<accession>A0ABW9Y4Q4</accession>
<dbReference type="EMBL" id="JAAATW010000001">
    <property type="protein sequence ID" value="NBE06874.1"/>
    <property type="molecule type" value="Genomic_DNA"/>
</dbReference>
<keyword evidence="1" id="KW-0732">Signal</keyword>
<evidence type="ECO:0000256" key="1">
    <source>
        <dbReference type="SAM" id="SignalP"/>
    </source>
</evidence>
<evidence type="ECO:0000313" key="3">
    <source>
        <dbReference type="Proteomes" id="UP001517376"/>
    </source>
</evidence>
<comment type="caution">
    <text evidence="2">The sequence shown here is derived from an EMBL/GenBank/DDBJ whole genome shotgun (WGS) entry which is preliminary data.</text>
</comment>
<organism evidence="2 3">
    <name type="scientific">Paragemmobacter ruber</name>
    <dbReference type="NCBI Taxonomy" id="1985673"/>
    <lineage>
        <taxon>Bacteria</taxon>
        <taxon>Pseudomonadati</taxon>
        <taxon>Pseudomonadota</taxon>
        <taxon>Alphaproteobacteria</taxon>
        <taxon>Rhodobacterales</taxon>
        <taxon>Paracoccaceae</taxon>
        <taxon>Paragemmobacter</taxon>
    </lineage>
</organism>
<gene>
    <name evidence="2" type="ORF">GU920_04960</name>
</gene>
<reference evidence="3" key="1">
    <citation type="submission" date="2020-01" db="EMBL/GenBank/DDBJ databases">
        <title>Sphingomonas sp. strain CSW-10.</title>
        <authorList>
            <person name="Chen W.-M."/>
        </authorList>
    </citation>
    <scope>NUCLEOTIDE SEQUENCE [LARGE SCALE GENOMIC DNA]</scope>
    <source>
        <strain evidence="3">CCP-1</strain>
    </source>
</reference>
<name>A0ABW9Y4Q4_9RHOB</name>
<dbReference type="Proteomes" id="UP001517376">
    <property type="component" value="Unassembled WGS sequence"/>
</dbReference>
<protein>
    <recommendedName>
        <fullName evidence="4">Lipoprotein</fullName>
    </recommendedName>
</protein>
<dbReference type="RefSeq" id="WP_161765837.1">
    <property type="nucleotide sequence ID" value="NZ_JAAATW010000001.1"/>
</dbReference>
<feature type="chain" id="PRO_5046481972" description="Lipoprotein" evidence="1">
    <location>
        <begin position="26"/>
        <end position="86"/>
    </location>
</feature>
<evidence type="ECO:0000313" key="2">
    <source>
        <dbReference type="EMBL" id="NBE06874.1"/>
    </source>
</evidence>
<proteinExistence type="predicted"/>
<evidence type="ECO:0008006" key="4">
    <source>
        <dbReference type="Google" id="ProtNLM"/>
    </source>
</evidence>
<sequence>MPRLPLSALLIPVLLAGCVSTTANGEGELPPLPEEVVAVAAPWQNLATARLMPEDGCYWYEHDGQVETTMLPLRTPEGRPICTAAS</sequence>
<feature type="signal peptide" evidence="1">
    <location>
        <begin position="1"/>
        <end position="25"/>
    </location>
</feature>
<dbReference type="PROSITE" id="PS51257">
    <property type="entry name" value="PROKAR_LIPOPROTEIN"/>
    <property type="match status" value="1"/>
</dbReference>
<keyword evidence="3" id="KW-1185">Reference proteome</keyword>